<evidence type="ECO:0008006" key="3">
    <source>
        <dbReference type="Google" id="ProtNLM"/>
    </source>
</evidence>
<evidence type="ECO:0000313" key="2">
    <source>
        <dbReference type="Proteomes" id="UP001163850"/>
    </source>
</evidence>
<reference evidence="1" key="1">
    <citation type="submission" date="2022-08" db="EMBL/GenBank/DDBJ databases">
        <authorList>
            <consortium name="DOE Joint Genome Institute"/>
            <person name="Min B."/>
            <person name="Riley R."/>
            <person name="Sierra-Patev S."/>
            <person name="Naranjo-Ortiz M."/>
            <person name="Looney B."/>
            <person name="Konkel Z."/>
            <person name="Slot J.C."/>
            <person name="Sakamoto Y."/>
            <person name="Steenwyk J.L."/>
            <person name="Rokas A."/>
            <person name="Carro J."/>
            <person name="Camarero S."/>
            <person name="Ferreira P."/>
            <person name="Molpeceres G."/>
            <person name="Ruiz-Duenas F.J."/>
            <person name="Serrano A."/>
            <person name="Henrissat B."/>
            <person name="Drula E."/>
            <person name="Hughes K.W."/>
            <person name="Mata J.L."/>
            <person name="Ishikawa N.K."/>
            <person name="Vargas-Isla R."/>
            <person name="Ushijima S."/>
            <person name="Smith C.A."/>
            <person name="Ahrendt S."/>
            <person name="Andreopoulos W."/>
            <person name="He G."/>
            <person name="Labutti K."/>
            <person name="Lipzen A."/>
            <person name="Ng V."/>
            <person name="Sandor L."/>
            <person name="Barry K."/>
            <person name="Martinez A.T."/>
            <person name="Xiao Y."/>
            <person name="Gibbons J.G."/>
            <person name="Terashima K."/>
            <person name="Hibbett D.S."/>
            <person name="Grigoriev I.V."/>
        </authorList>
    </citation>
    <scope>NUCLEOTIDE SEQUENCE</scope>
    <source>
        <strain evidence="1">TFB7829</strain>
    </source>
</reference>
<name>A0AA38UPN1_9AGAR</name>
<protein>
    <recommendedName>
        <fullName evidence="3">Endonuclease/exonuclease/phosphatase domain-containing protein</fullName>
    </recommendedName>
</protein>
<organism evidence="1 2">
    <name type="scientific">Lentinula detonsa</name>
    <dbReference type="NCBI Taxonomy" id="2804962"/>
    <lineage>
        <taxon>Eukaryota</taxon>
        <taxon>Fungi</taxon>
        <taxon>Dikarya</taxon>
        <taxon>Basidiomycota</taxon>
        <taxon>Agaricomycotina</taxon>
        <taxon>Agaricomycetes</taxon>
        <taxon>Agaricomycetidae</taxon>
        <taxon>Agaricales</taxon>
        <taxon>Marasmiineae</taxon>
        <taxon>Omphalotaceae</taxon>
        <taxon>Lentinula</taxon>
    </lineage>
</organism>
<proteinExistence type="predicted"/>
<accession>A0AA38UPN1</accession>
<feature type="non-terminal residue" evidence="1">
    <location>
        <position position="169"/>
    </location>
</feature>
<dbReference type="EMBL" id="MU802412">
    <property type="protein sequence ID" value="KAJ3979257.1"/>
    <property type="molecule type" value="Genomic_DNA"/>
</dbReference>
<dbReference type="Proteomes" id="UP001163850">
    <property type="component" value="Unassembled WGS sequence"/>
</dbReference>
<comment type="caution">
    <text evidence="1">The sequence shown here is derived from an EMBL/GenBank/DDBJ whole genome shotgun (WGS) entry which is preliminary data.</text>
</comment>
<gene>
    <name evidence="1" type="ORF">F5890DRAFT_1381215</name>
</gene>
<sequence length="169" mass="20138">MALPEATPTLRAFATGNLTRVDNVFCTPDLRNKLISCYASPATQPVKTDHFPITTIFDLRTTVVDNQQRRNWKKVDWEEFREALTQKLRVLRPPRELVTEQQFWTALKRLDATIEEVAKEKVPVNKPSLYQRRWWTEDLKNMRRQCNNLGNKAFRKRQYPDHPIHEEYR</sequence>
<evidence type="ECO:0000313" key="1">
    <source>
        <dbReference type="EMBL" id="KAJ3979257.1"/>
    </source>
</evidence>
<dbReference type="AlphaFoldDB" id="A0AA38UPN1"/>